<gene>
    <name evidence="3" type="ORF">AVEN_175437_1</name>
    <name evidence="1" type="ORF">AVEN_272651_1</name>
    <name evidence="2" type="ORF">AVEN_59762_1</name>
</gene>
<sequence length="128" mass="14637">MAYISPLPPGLYATVLSCRNVFGGSKRLKKLGRDRGRPTSWLTKFDTFFRHERDCAHCLGMLKSNGHPTVLQKCPYDSALMDTEKMVRSVGNKSWLLHKYNAPAPMQCLSRRFRTAQDFHRGTLTLFT</sequence>
<evidence type="ECO:0000313" key="1">
    <source>
        <dbReference type="EMBL" id="GBM98810.1"/>
    </source>
</evidence>
<proteinExistence type="predicted"/>
<dbReference type="EMBL" id="BGPR01113705">
    <property type="protein sequence ID" value="GBM98840.1"/>
    <property type="molecule type" value="Genomic_DNA"/>
</dbReference>
<name>A0A4Y2K8S6_ARAVE</name>
<protein>
    <submittedName>
        <fullName evidence="2">Uncharacterized protein</fullName>
    </submittedName>
</protein>
<dbReference type="EMBL" id="BGPR01113715">
    <property type="protein sequence ID" value="GBM98870.1"/>
    <property type="molecule type" value="Genomic_DNA"/>
</dbReference>
<comment type="caution">
    <text evidence="2">The sequence shown here is derived from an EMBL/GenBank/DDBJ whole genome shotgun (WGS) entry which is preliminary data.</text>
</comment>
<organism evidence="2 4">
    <name type="scientific">Araneus ventricosus</name>
    <name type="common">Orbweaver spider</name>
    <name type="synonym">Epeira ventricosa</name>
    <dbReference type="NCBI Taxonomy" id="182803"/>
    <lineage>
        <taxon>Eukaryota</taxon>
        <taxon>Metazoa</taxon>
        <taxon>Ecdysozoa</taxon>
        <taxon>Arthropoda</taxon>
        <taxon>Chelicerata</taxon>
        <taxon>Arachnida</taxon>
        <taxon>Araneae</taxon>
        <taxon>Araneomorphae</taxon>
        <taxon>Entelegynae</taxon>
        <taxon>Araneoidea</taxon>
        <taxon>Araneidae</taxon>
        <taxon>Araneus</taxon>
    </lineage>
</organism>
<evidence type="ECO:0000313" key="4">
    <source>
        <dbReference type="Proteomes" id="UP000499080"/>
    </source>
</evidence>
<dbReference type="EMBL" id="BGPR01113697">
    <property type="protein sequence ID" value="GBM98810.1"/>
    <property type="molecule type" value="Genomic_DNA"/>
</dbReference>
<evidence type="ECO:0000313" key="3">
    <source>
        <dbReference type="EMBL" id="GBM98870.1"/>
    </source>
</evidence>
<evidence type="ECO:0000313" key="2">
    <source>
        <dbReference type="EMBL" id="GBM98840.1"/>
    </source>
</evidence>
<keyword evidence="4" id="KW-1185">Reference proteome</keyword>
<dbReference type="AlphaFoldDB" id="A0A4Y2K8S6"/>
<reference evidence="2 4" key="1">
    <citation type="journal article" date="2019" name="Sci. Rep.">
        <title>Orb-weaving spider Araneus ventricosus genome elucidates the spidroin gene catalogue.</title>
        <authorList>
            <person name="Kono N."/>
            <person name="Nakamura H."/>
            <person name="Ohtoshi R."/>
            <person name="Moran D.A.P."/>
            <person name="Shinohara A."/>
            <person name="Yoshida Y."/>
            <person name="Fujiwara M."/>
            <person name="Mori M."/>
            <person name="Tomita M."/>
            <person name="Arakawa K."/>
        </authorList>
    </citation>
    <scope>NUCLEOTIDE SEQUENCE [LARGE SCALE GENOMIC DNA]</scope>
</reference>
<accession>A0A4Y2K8S6</accession>
<dbReference type="Proteomes" id="UP000499080">
    <property type="component" value="Unassembled WGS sequence"/>
</dbReference>